<accession>A0A1F5S3W9</accession>
<feature type="transmembrane region" description="Helical" evidence="1">
    <location>
        <begin position="12"/>
        <end position="29"/>
    </location>
</feature>
<keyword evidence="1" id="KW-0472">Membrane</keyword>
<keyword evidence="1" id="KW-0812">Transmembrane</keyword>
<evidence type="ECO:0000313" key="3">
    <source>
        <dbReference type="Proteomes" id="UP000177407"/>
    </source>
</evidence>
<comment type="caution">
    <text evidence="2">The sequence shown here is derived from an EMBL/GenBank/DDBJ whole genome shotgun (WGS) entry which is preliminary data.</text>
</comment>
<keyword evidence="1" id="KW-1133">Transmembrane helix</keyword>
<evidence type="ECO:0008006" key="4">
    <source>
        <dbReference type="Google" id="ProtNLM"/>
    </source>
</evidence>
<reference evidence="2 3" key="1">
    <citation type="journal article" date="2016" name="Nat. Commun.">
        <title>Thousands of microbial genomes shed light on interconnected biogeochemical processes in an aquifer system.</title>
        <authorList>
            <person name="Anantharaman K."/>
            <person name="Brown C.T."/>
            <person name="Hug L.A."/>
            <person name="Sharon I."/>
            <person name="Castelle C.J."/>
            <person name="Probst A.J."/>
            <person name="Thomas B.C."/>
            <person name="Singh A."/>
            <person name="Wilkins M.J."/>
            <person name="Karaoz U."/>
            <person name="Brodie E.L."/>
            <person name="Williams K.H."/>
            <person name="Hubbard S.S."/>
            <person name="Banfield J.F."/>
        </authorList>
    </citation>
    <scope>NUCLEOTIDE SEQUENCE [LARGE SCALE GENOMIC DNA]</scope>
</reference>
<evidence type="ECO:0000313" key="2">
    <source>
        <dbReference type="EMBL" id="OGF21384.1"/>
    </source>
</evidence>
<dbReference type="Proteomes" id="UP000177407">
    <property type="component" value="Unassembled WGS sequence"/>
</dbReference>
<protein>
    <recommendedName>
        <fullName evidence="4">DUF5666 domain-containing protein</fullName>
    </recommendedName>
</protein>
<evidence type="ECO:0000256" key="1">
    <source>
        <dbReference type="SAM" id="Phobius"/>
    </source>
</evidence>
<dbReference type="AlphaFoldDB" id="A0A1F5S3W9"/>
<proteinExistence type="predicted"/>
<sequence length="162" mass="17953">MNLNDFFQSKTFKGILIGIGAVIVFLFIFRLGMTVGFKKADFSYKWGENYHQNFAGPKRGFFRELGGMGDRDFIGAHGIFGKVLKIEGSEMVISGQDNAEKIIIVGADTVIEKFREKIKLDGMAVDDTVVVIGEPNNEGKIEAKLIRIMPTPPPKPGEVKIQ</sequence>
<dbReference type="EMBL" id="MFGA01000006">
    <property type="protein sequence ID" value="OGF21384.1"/>
    <property type="molecule type" value="Genomic_DNA"/>
</dbReference>
<organism evidence="2 3">
    <name type="scientific">Candidatus Falkowbacteria bacterium RIFOXYA2_FULL_38_12</name>
    <dbReference type="NCBI Taxonomy" id="1797993"/>
    <lineage>
        <taxon>Bacteria</taxon>
        <taxon>Candidatus Falkowiibacteriota</taxon>
    </lineage>
</organism>
<gene>
    <name evidence="2" type="ORF">A2257_00280</name>
</gene>
<name>A0A1F5S3W9_9BACT</name>